<dbReference type="Proteomes" id="UP000264006">
    <property type="component" value="Chromosome"/>
</dbReference>
<name>A0A346Y3Z1_9ACTN</name>
<sequence>MMTNPMFDAAFSNLLNKFRTHEDLRASKADLATLSRSSHELFQARMAMRNAAR</sequence>
<proteinExistence type="predicted"/>
<dbReference type="AlphaFoldDB" id="A0A346Y3Z1"/>
<evidence type="ECO:0000313" key="1">
    <source>
        <dbReference type="EMBL" id="AXV09188.1"/>
    </source>
</evidence>
<protein>
    <submittedName>
        <fullName evidence="1">Uncharacterized protein</fullName>
    </submittedName>
</protein>
<accession>A0A346Y3Z1</accession>
<evidence type="ECO:0000313" key="2">
    <source>
        <dbReference type="Proteomes" id="UP000264006"/>
    </source>
</evidence>
<reference evidence="1 2" key="1">
    <citation type="submission" date="2018-09" db="EMBL/GenBank/DDBJ databases">
        <title>Complete genome sequence of Euzebya sp. DY32-46 isolated from seawater of Pacific Ocean.</title>
        <authorList>
            <person name="Xu L."/>
            <person name="Wu Y.-H."/>
            <person name="Xu X.-W."/>
        </authorList>
    </citation>
    <scope>NUCLEOTIDE SEQUENCE [LARGE SCALE GENOMIC DNA]</scope>
    <source>
        <strain evidence="1 2">DY32-46</strain>
    </source>
</reference>
<organism evidence="1 2">
    <name type="scientific">Euzebya pacifica</name>
    <dbReference type="NCBI Taxonomy" id="1608957"/>
    <lineage>
        <taxon>Bacteria</taxon>
        <taxon>Bacillati</taxon>
        <taxon>Actinomycetota</taxon>
        <taxon>Nitriliruptoria</taxon>
        <taxon>Euzebyales</taxon>
    </lineage>
</organism>
<keyword evidence="2" id="KW-1185">Reference proteome</keyword>
<dbReference type="KEGG" id="euz:DVS28_a4527"/>
<gene>
    <name evidence="1" type="ORF">DVS28_a4527</name>
</gene>
<dbReference type="EMBL" id="CP031165">
    <property type="protein sequence ID" value="AXV09188.1"/>
    <property type="molecule type" value="Genomic_DNA"/>
</dbReference>